<evidence type="ECO:0000313" key="7">
    <source>
        <dbReference type="Proteomes" id="UP000829069"/>
    </source>
</evidence>
<dbReference type="Gene3D" id="1.10.10.10">
    <property type="entry name" value="Winged helix-like DNA-binding domain superfamily/Winged helix DNA-binding domain"/>
    <property type="match status" value="1"/>
</dbReference>
<dbReference type="Gene3D" id="3.40.190.10">
    <property type="entry name" value="Periplasmic binding protein-like II"/>
    <property type="match status" value="2"/>
</dbReference>
<evidence type="ECO:0000256" key="3">
    <source>
        <dbReference type="ARBA" id="ARBA00023125"/>
    </source>
</evidence>
<dbReference type="InterPro" id="IPR000847">
    <property type="entry name" value="LysR_HTH_N"/>
</dbReference>
<evidence type="ECO:0000256" key="4">
    <source>
        <dbReference type="ARBA" id="ARBA00023163"/>
    </source>
</evidence>
<accession>A0ABY3WAE2</accession>
<feature type="domain" description="HTH lysR-type" evidence="5">
    <location>
        <begin position="1"/>
        <end position="58"/>
    </location>
</feature>
<reference evidence="6 7" key="1">
    <citation type="submission" date="2022-03" db="EMBL/GenBank/DDBJ databases">
        <title>Isotopic signatures of nitrous oxide derived from detoxification processes.</title>
        <authorList>
            <person name="Behrendt U."/>
            <person name="Buchen C."/>
            <person name="Well R."/>
            <person name="Ulrich A."/>
            <person name="Rohe L."/>
            <person name="Kolb S."/>
            <person name="Schloter M."/>
            <person name="Horn M.A."/>
            <person name="Augustin J."/>
        </authorList>
    </citation>
    <scope>NUCLEOTIDE SEQUENCE [LARGE SCALE GENOMIC DNA]</scope>
    <source>
        <strain evidence="6 7">S4-C24</strain>
    </source>
</reference>
<dbReference type="PROSITE" id="PS50931">
    <property type="entry name" value="HTH_LYSR"/>
    <property type="match status" value="1"/>
</dbReference>
<protein>
    <submittedName>
        <fullName evidence="6">LysR family transcriptional regulator</fullName>
    </submittedName>
</protein>
<dbReference type="Pfam" id="PF03466">
    <property type="entry name" value="LysR_substrate"/>
    <property type="match status" value="1"/>
</dbReference>
<dbReference type="RefSeq" id="WP_127511538.1">
    <property type="nucleotide sequence ID" value="NZ_CP093326.1"/>
</dbReference>
<dbReference type="InterPro" id="IPR036388">
    <property type="entry name" value="WH-like_DNA-bd_sf"/>
</dbReference>
<sequence>MDIRRLQILRELGDRGSVVATAAAMKVTASAVSQQLKVLQEEVGVTLVEKAGRGVRLTEAGLAMAAAASDVSAAMERAQATVDGYRSGWQNQIRAAFFPSAAEMFLPGLMYRLQEIEGLHFEPCMEDPSVDGFLRLAADYDLVLAHSQQGVEAFARSGITVLPLLDEPLDVAMPAGHPLAEFDALKPEDVVAYPWIGVPPGFPFEQVLRQIEARTGRLAKRTTRYADLRVMEAMVAAGHGLAIVPRFTSRKAQTARGFVMRPLEGIRASRSIVVLARSDVAERSSVHRVIGMLQQEAAAIASQQG</sequence>
<dbReference type="EMBL" id="CP093326">
    <property type="protein sequence ID" value="UNK47290.1"/>
    <property type="molecule type" value="Genomic_DNA"/>
</dbReference>
<evidence type="ECO:0000256" key="2">
    <source>
        <dbReference type="ARBA" id="ARBA00023015"/>
    </source>
</evidence>
<gene>
    <name evidence="6" type="ORF">MNQ99_08125</name>
</gene>
<name>A0ABY3WAE2_9MICC</name>
<dbReference type="SUPFAM" id="SSF53850">
    <property type="entry name" value="Periplasmic binding protein-like II"/>
    <property type="match status" value="1"/>
</dbReference>
<keyword evidence="3" id="KW-0238">DNA-binding</keyword>
<dbReference type="SUPFAM" id="SSF46785">
    <property type="entry name" value="Winged helix' DNA-binding domain"/>
    <property type="match status" value="1"/>
</dbReference>
<evidence type="ECO:0000256" key="1">
    <source>
        <dbReference type="ARBA" id="ARBA00009437"/>
    </source>
</evidence>
<dbReference type="InterPro" id="IPR005119">
    <property type="entry name" value="LysR_subst-bd"/>
</dbReference>
<evidence type="ECO:0000259" key="5">
    <source>
        <dbReference type="PROSITE" id="PS50931"/>
    </source>
</evidence>
<dbReference type="InterPro" id="IPR036390">
    <property type="entry name" value="WH_DNA-bd_sf"/>
</dbReference>
<dbReference type="InterPro" id="IPR011991">
    <property type="entry name" value="ArsR-like_HTH"/>
</dbReference>
<proteinExistence type="inferred from homology"/>
<keyword evidence="7" id="KW-1185">Reference proteome</keyword>
<dbReference type="PANTHER" id="PTHR30346">
    <property type="entry name" value="TRANSCRIPTIONAL DUAL REGULATOR HCAR-RELATED"/>
    <property type="match status" value="1"/>
</dbReference>
<dbReference type="CDD" id="cd00090">
    <property type="entry name" value="HTH_ARSR"/>
    <property type="match status" value="1"/>
</dbReference>
<dbReference type="PANTHER" id="PTHR30346:SF29">
    <property type="entry name" value="LYSR SUBSTRATE-BINDING"/>
    <property type="match status" value="1"/>
</dbReference>
<keyword evidence="4" id="KW-0804">Transcription</keyword>
<dbReference type="Pfam" id="PF00126">
    <property type="entry name" value="HTH_1"/>
    <property type="match status" value="1"/>
</dbReference>
<organism evidence="6 7">
    <name type="scientific">Arthrobacter sulfonylureivorans</name>
    <dbReference type="NCBI Taxonomy" id="2486855"/>
    <lineage>
        <taxon>Bacteria</taxon>
        <taxon>Bacillati</taxon>
        <taxon>Actinomycetota</taxon>
        <taxon>Actinomycetes</taxon>
        <taxon>Micrococcales</taxon>
        <taxon>Micrococcaceae</taxon>
        <taxon>Arthrobacter</taxon>
    </lineage>
</organism>
<dbReference type="Proteomes" id="UP000829069">
    <property type="component" value="Chromosome"/>
</dbReference>
<comment type="similarity">
    <text evidence="1">Belongs to the LysR transcriptional regulatory family.</text>
</comment>
<keyword evidence="2" id="KW-0805">Transcription regulation</keyword>
<evidence type="ECO:0000313" key="6">
    <source>
        <dbReference type="EMBL" id="UNK47290.1"/>
    </source>
</evidence>